<proteinExistence type="predicted"/>
<protein>
    <submittedName>
        <fullName evidence="1">Uncharacterized protein</fullName>
    </submittedName>
</protein>
<evidence type="ECO:0000313" key="2">
    <source>
        <dbReference type="Proteomes" id="UP000680304"/>
    </source>
</evidence>
<accession>A0ABQ4N621</accession>
<keyword evidence="2" id="KW-1185">Reference proteome</keyword>
<dbReference type="Proteomes" id="UP000680304">
    <property type="component" value="Unassembled WGS sequence"/>
</dbReference>
<name>A0ABQ4N621_9BACL</name>
<sequence>MSRSQRLRSLINLKQLVDTARSERTRTVFARQYQAAEKRNAALADGASQATGNIKFSSIVAHI</sequence>
<reference evidence="1 2" key="1">
    <citation type="submission" date="2021-04" db="EMBL/GenBank/DDBJ databases">
        <title>Draft genome sequence of Paenibacillus cisolokensis, LC2-13A.</title>
        <authorList>
            <person name="Uke A."/>
            <person name="Chhe C."/>
            <person name="Baramee S."/>
            <person name="Kosugi A."/>
        </authorList>
    </citation>
    <scope>NUCLEOTIDE SEQUENCE [LARGE SCALE GENOMIC DNA]</scope>
    <source>
        <strain evidence="1 2">LC2-13A</strain>
    </source>
</reference>
<gene>
    <name evidence="1" type="ORF">PACILC2_21650</name>
</gene>
<comment type="caution">
    <text evidence="1">The sequence shown here is derived from an EMBL/GenBank/DDBJ whole genome shotgun (WGS) entry which is preliminary data.</text>
</comment>
<organism evidence="1 2">
    <name type="scientific">Paenibacillus cisolokensis</name>
    <dbReference type="NCBI Taxonomy" id="1658519"/>
    <lineage>
        <taxon>Bacteria</taxon>
        <taxon>Bacillati</taxon>
        <taxon>Bacillota</taxon>
        <taxon>Bacilli</taxon>
        <taxon>Bacillales</taxon>
        <taxon>Paenibacillaceae</taxon>
        <taxon>Paenibacillus</taxon>
    </lineage>
</organism>
<evidence type="ECO:0000313" key="1">
    <source>
        <dbReference type="EMBL" id="GIQ63597.1"/>
    </source>
</evidence>
<dbReference type="EMBL" id="BOVJ01000067">
    <property type="protein sequence ID" value="GIQ63597.1"/>
    <property type="molecule type" value="Genomic_DNA"/>
</dbReference>